<keyword evidence="8" id="KW-1185">Reference proteome</keyword>
<sequence>MGRTVIIEESVENYISSLYGIHKWQIGLIIGQLSPQRDYVLHLARTPEQTGDSDGDCKPAAIDDIENNWIVEHAHQVSRMLTGGLDVIGVFAFGPMDMLTKSQVKLRQLVFSIQKIVQHKAASYFDNLIHSRILLQICSGTKKITCRTIDVSDQRISAVSFIMLQATPNPAEVKYQSFSSKWSKLEASLSLTDGCFDVPRKLETSGLNKQIMSSIHKTLQSISSALCTVNGELYADDQTLVSSEKSGRSSQASSTQTFKIDLFTDESCNNMEPVEVDTAASIRISGSMCCQAYVHQKATAGEAVQALKYDAIRCFLSRCEVLCEYVMENQEEKPNRGTCNLGCCTFEVKNSVIYEHGKKKKSDYRQGIQPRILRFRAPPQRYKGLRDVTMRCVLFIEWLNSPFFPSFSLSETFFSTWTSPQRVFVPLGSGPVKVCDYVFKDETLKESKERIAELLGIELKEEDFECIEDFPDVQTVRSLVEEMQTESNEEITESEEVQQGPGKRVIGAVVGIVVAVVAAGVTFLLGEQTG</sequence>
<dbReference type="PANTHER" id="PTHR33966:SF1">
    <property type="entry name" value="PROTEIN ODR-4 HOMOLOG"/>
    <property type="match status" value="1"/>
</dbReference>
<gene>
    <name evidence="7" type="ORF">pdam_00017411</name>
</gene>
<evidence type="ECO:0000256" key="6">
    <source>
        <dbReference type="SAM" id="Phobius"/>
    </source>
</evidence>
<dbReference type="GO" id="GO:0008104">
    <property type="term" value="P:intracellular protein localization"/>
    <property type="evidence" value="ECO:0007669"/>
    <property type="project" value="TreeGrafter"/>
</dbReference>
<evidence type="ECO:0000256" key="2">
    <source>
        <dbReference type="ARBA" id="ARBA00010131"/>
    </source>
</evidence>
<dbReference type="Pfam" id="PF14778">
    <property type="entry name" value="ODR4-like"/>
    <property type="match status" value="1"/>
</dbReference>
<comment type="subcellular location">
    <subcellularLocation>
        <location evidence="1">Membrane</location>
    </subcellularLocation>
</comment>
<dbReference type="GO" id="GO:0012505">
    <property type="term" value="C:endomembrane system"/>
    <property type="evidence" value="ECO:0007669"/>
    <property type="project" value="TreeGrafter"/>
</dbReference>
<accession>A0A3M6V4S8</accession>
<keyword evidence="5 6" id="KW-0472">Membrane</keyword>
<dbReference type="InterPro" id="IPR029454">
    <property type="entry name" value="ODR-4-like"/>
</dbReference>
<evidence type="ECO:0000256" key="5">
    <source>
        <dbReference type="ARBA" id="ARBA00023136"/>
    </source>
</evidence>
<dbReference type="GO" id="GO:0016020">
    <property type="term" value="C:membrane"/>
    <property type="evidence" value="ECO:0007669"/>
    <property type="project" value="UniProtKB-SubCell"/>
</dbReference>
<evidence type="ECO:0000256" key="3">
    <source>
        <dbReference type="ARBA" id="ARBA00022692"/>
    </source>
</evidence>
<dbReference type="AlphaFoldDB" id="A0A3M6V4S8"/>
<feature type="transmembrane region" description="Helical" evidence="6">
    <location>
        <begin position="505"/>
        <end position="526"/>
    </location>
</feature>
<evidence type="ECO:0000313" key="7">
    <source>
        <dbReference type="EMBL" id="RMX60956.1"/>
    </source>
</evidence>
<protein>
    <recommendedName>
        <fullName evidence="9">Protein odr-4 homolog</fullName>
    </recommendedName>
</protein>
<proteinExistence type="inferred from homology"/>
<evidence type="ECO:0000256" key="1">
    <source>
        <dbReference type="ARBA" id="ARBA00004370"/>
    </source>
</evidence>
<dbReference type="STRING" id="46731.A0A3M6V4S8"/>
<organism evidence="7 8">
    <name type="scientific">Pocillopora damicornis</name>
    <name type="common">Cauliflower coral</name>
    <name type="synonym">Millepora damicornis</name>
    <dbReference type="NCBI Taxonomy" id="46731"/>
    <lineage>
        <taxon>Eukaryota</taxon>
        <taxon>Metazoa</taxon>
        <taxon>Cnidaria</taxon>
        <taxon>Anthozoa</taxon>
        <taxon>Hexacorallia</taxon>
        <taxon>Scleractinia</taxon>
        <taxon>Astrocoeniina</taxon>
        <taxon>Pocilloporidae</taxon>
        <taxon>Pocillopora</taxon>
    </lineage>
</organism>
<keyword evidence="4 6" id="KW-1133">Transmembrane helix</keyword>
<evidence type="ECO:0000313" key="8">
    <source>
        <dbReference type="Proteomes" id="UP000275408"/>
    </source>
</evidence>
<evidence type="ECO:0000256" key="4">
    <source>
        <dbReference type="ARBA" id="ARBA00022989"/>
    </source>
</evidence>
<dbReference type="Proteomes" id="UP000275408">
    <property type="component" value="Unassembled WGS sequence"/>
</dbReference>
<dbReference type="OrthoDB" id="21458at2759"/>
<dbReference type="EMBL" id="RCHS01000093">
    <property type="protein sequence ID" value="RMX60956.1"/>
    <property type="molecule type" value="Genomic_DNA"/>
</dbReference>
<reference evidence="7 8" key="1">
    <citation type="journal article" date="2018" name="Sci. Rep.">
        <title>Comparative analysis of the Pocillopora damicornis genome highlights role of immune system in coral evolution.</title>
        <authorList>
            <person name="Cunning R."/>
            <person name="Bay R.A."/>
            <person name="Gillette P."/>
            <person name="Baker A.C."/>
            <person name="Traylor-Knowles N."/>
        </authorList>
    </citation>
    <scope>NUCLEOTIDE SEQUENCE [LARGE SCALE GENOMIC DNA]</scope>
    <source>
        <strain evidence="7">RSMAS</strain>
        <tissue evidence="7">Whole animal</tissue>
    </source>
</reference>
<comment type="similarity">
    <text evidence="2">Belongs to the ODR-4 family.</text>
</comment>
<comment type="caution">
    <text evidence="7">The sequence shown here is derived from an EMBL/GenBank/DDBJ whole genome shotgun (WGS) entry which is preliminary data.</text>
</comment>
<keyword evidence="3 6" id="KW-0812">Transmembrane</keyword>
<evidence type="ECO:0008006" key="9">
    <source>
        <dbReference type="Google" id="ProtNLM"/>
    </source>
</evidence>
<name>A0A3M6V4S8_POCDA</name>
<dbReference type="PANTHER" id="PTHR33966">
    <property type="entry name" value="PROTEIN ODR-4 HOMOLOG"/>
    <property type="match status" value="1"/>
</dbReference>